<dbReference type="Gene3D" id="1.10.443.10">
    <property type="entry name" value="Intergrase catalytic core"/>
    <property type="match status" value="1"/>
</dbReference>
<gene>
    <name evidence="4" type="ORF">RM543_17935</name>
</gene>
<dbReference type="Proteomes" id="UP001265259">
    <property type="component" value="Unassembled WGS sequence"/>
</dbReference>
<keyword evidence="5" id="KW-1185">Reference proteome</keyword>
<name>A0ABU3DLG7_9RHOB</name>
<dbReference type="PROSITE" id="PS51898">
    <property type="entry name" value="TYR_RECOMBINASE"/>
    <property type="match status" value="1"/>
</dbReference>
<evidence type="ECO:0000256" key="2">
    <source>
        <dbReference type="SAM" id="MobiDB-lite"/>
    </source>
</evidence>
<evidence type="ECO:0000313" key="4">
    <source>
        <dbReference type="EMBL" id="MDT0684556.1"/>
    </source>
</evidence>
<dbReference type="RefSeq" id="WP_311694166.1">
    <property type="nucleotide sequence ID" value="NZ_JAVRHL010000006.1"/>
</dbReference>
<dbReference type="InterPro" id="IPR011010">
    <property type="entry name" value="DNA_brk_join_enz"/>
</dbReference>
<organism evidence="4 5">
    <name type="scientific">Tropicimonas omnivorans</name>
    <dbReference type="NCBI Taxonomy" id="3075590"/>
    <lineage>
        <taxon>Bacteria</taxon>
        <taxon>Pseudomonadati</taxon>
        <taxon>Pseudomonadota</taxon>
        <taxon>Alphaproteobacteria</taxon>
        <taxon>Rhodobacterales</taxon>
        <taxon>Roseobacteraceae</taxon>
        <taxon>Tropicimonas</taxon>
    </lineage>
</organism>
<dbReference type="SUPFAM" id="SSF56349">
    <property type="entry name" value="DNA breaking-rejoining enzymes"/>
    <property type="match status" value="1"/>
</dbReference>
<dbReference type="EMBL" id="JAVRHL010000006">
    <property type="protein sequence ID" value="MDT0684556.1"/>
    <property type="molecule type" value="Genomic_DNA"/>
</dbReference>
<feature type="domain" description="Tyr recombinase" evidence="3">
    <location>
        <begin position="110"/>
        <end position="294"/>
    </location>
</feature>
<dbReference type="InterPro" id="IPR002104">
    <property type="entry name" value="Integrase_catalytic"/>
</dbReference>
<dbReference type="Pfam" id="PF00589">
    <property type="entry name" value="Phage_integrase"/>
    <property type="match status" value="1"/>
</dbReference>
<accession>A0ABU3DLG7</accession>
<evidence type="ECO:0000313" key="5">
    <source>
        <dbReference type="Proteomes" id="UP001265259"/>
    </source>
</evidence>
<comment type="caution">
    <text evidence="4">The sequence shown here is derived from an EMBL/GenBank/DDBJ whole genome shotgun (WGS) entry which is preliminary data.</text>
</comment>
<reference evidence="4 5" key="1">
    <citation type="submission" date="2023-09" db="EMBL/GenBank/DDBJ databases">
        <authorList>
            <person name="Rey-Velasco X."/>
        </authorList>
    </citation>
    <scope>NUCLEOTIDE SEQUENCE [LARGE SCALE GENOMIC DNA]</scope>
    <source>
        <strain evidence="4 5">F158</strain>
    </source>
</reference>
<evidence type="ECO:0000256" key="1">
    <source>
        <dbReference type="ARBA" id="ARBA00023172"/>
    </source>
</evidence>
<evidence type="ECO:0000259" key="3">
    <source>
        <dbReference type="PROSITE" id="PS51898"/>
    </source>
</evidence>
<sequence length="320" mass="36457">MVENSTASVLERYRDSREFRKLKPRTQKDYKLFLNAFEEEFGEDPISLFEESESLGEIRKWRSDKWGHSDKRYDYAGTVVTTFLNWCVNRDAAIKVHFHKGQEKLYKSDRSDKVWLPVEIQMLLEQATPDERRIVIAFSEGGLAPQDVVLLRRRHVQSTPEGRRLFFRRQKTNNPVSIPVTDALGELIDTIPEGQDLLVTSLTGHQLTSVRASQVIRTLKDRHNAKVAAGELPVRIRDELRPYDLRGTAATALLRAGCNLNEIAVCMGWGLRHAANVIERYAAQVPEVTDEVHRKLMKAKKKAAKAERKAARKAAKRGGA</sequence>
<proteinExistence type="predicted"/>
<protein>
    <submittedName>
        <fullName evidence="4">Tyrosine-type recombinase/integrase</fullName>
    </submittedName>
</protein>
<feature type="compositionally biased region" description="Basic residues" evidence="2">
    <location>
        <begin position="310"/>
        <end position="320"/>
    </location>
</feature>
<feature type="region of interest" description="Disordered" evidence="2">
    <location>
        <begin position="299"/>
        <end position="320"/>
    </location>
</feature>
<dbReference type="InterPro" id="IPR013762">
    <property type="entry name" value="Integrase-like_cat_sf"/>
</dbReference>
<keyword evidence="1" id="KW-0233">DNA recombination</keyword>